<dbReference type="AlphaFoldDB" id="A0A061DU23"/>
<name>A0A061DU23_THECC</name>
<dbReference type="InParanoid" id="A0A061DU23"/>
<evidence type="ECO:0000313" key="1">
    <source>
        <dbReference type="EMBL" id="EOX95902.1"/>
    </source>
</evidence>
<accession>A0A061DU23</accession>
<organism evidence="1 2">
    <name type="scientific">Theobroma cacao</name>
    <name type="common">Cacao</name>
    <name type="synonym">Cocoa</name>
    <dbReference type="NCBI Taxonomy" id="3641"/>
    <lineage>
        <taxon>Eukaryota</taxon>
        <taxon>Viridiplantae</taxon>
        <taxon>Streptophyta</taxon>
        <taxon>Embryophyta</taxon>
        <taxon>Tracheophyta</taxon>
        <taxon>Spermatophyta</taxon>
        <taxon>Magnoliopsida</taxon>
        <taxon>eudicotyledons</taxon>
        <taxon>Gunneridae</taxon>
        <taxon>Pentapetalae</taxon>
        <taxon>rosids</taxon>
        <taxon>malvids</taxon>
        <taxon>Malvales</taxon>
        <taxon>Malvaceae</taxon>
        <taxon>Byttnerioideae</taxon>
        <taxon>Theobroma</taxon>
    </lineage>
</organism>
<dbReference type="Proteomes" id="UP000026915">
    <property type="component" value="Chromosome 1"/>
</dbReference>
<dbReference type="HOGENOM" id="CLU_2676035_0_0_1"/>
<dbReference type="EMBL" id="CM001879">
    <property type="protein sequence ID" value="EOX95902.1"/>
    <property type="molecule type" value="Genomic_DNA"/>
</dbReference>
<gene>
    <name evidence="1" type="ORF">TCM_005291</name>
</gene>
<proteinExistence type="predicted"/>
<protein>
    <submittedName>
        <fullName evidence="1">Uncharacterized protein</fullName>
    </submittedName>
</protein>
<dbReference type="Gramene" id="EOX95902">
    <property type="protein sequence ID" value="EOX95902"/>
    <property type="gene ID" value="TCM_005291"/>
</dbReference>
<keyword evidence="2" id="KW-1185">Reference proteome</keyword>
<evidence type="ECO:0000313" key="2">
    <source>
        <dbReference type="Proteomes" id="UP000026915"/>
    </source>
</evidence>
<sequence length="75" mass="8695">MSRPDRLHPRLEHFNQTCKFHGATLSLISLSKGRSPNPAMIQCWLARVRATDDFLFVMSLLFPLPHRTQSFPWTS</sequence>
<reference evidence="1 2" key="1">
    <citation type="journal article" date="2013" name="Genome Biol.">
        <title>The genome sequence of the most widely cultivated cacao type and its use to identify candidate genes regulating pod color.</title>
        <authorList>
            <person name="Motamayor J.C."/>
            <person name="Mockaitis K."/>
            <person name="Schmutz J."/>
            <person name="Haiminen N."/>
            <person name="Iii D.L."/>
            <person name="Cornejo O."/>
            <person name="Findley S.D."/>
            <person name="Zheng P."/>
            <person name="Utro F."/>
            <person name="Royaert S."/>
            <person name="Saski C."/>
            <person name="Jenkins J."/>
            <person name="Podicheti R."/>
            <person name="Zhao M."/>
            <person name="Scheffler B.E."/>
            <person name="Stack J.C."/>
            <person name="Feltus F.A."/>
            <person name="Mustiga G.M."/>
            <person name="Amores F."/>
            <person name="Phillips W."/>
            <person name="Marelli J.P."/>
            <person name="May G.D."/>
            <person name="Shapiro H."/>
            <person name="Ma J."/>
            <person name="Bustamante C.D."/>
            <person name="Schnell R.J."/>
            <person name="Main D."/>
            <person name="Gilbert D."/>
            <person name="Parida L."/>
            <person name="Kuhn D.N."/>
        </authorList>
    </citation>
    <scope>NUCLEOTIDE SEQUENCE [LARGE SCALE GENOMIC DNA]</scope>
    <source>
        <strain evidence="2">cv. Matina 1-6</strain>
    </source>
</reference>